<dbReference type="InterPro" id="IPR043926">
    <property type="entry name" value="ABCG_dom"/>
</dbReference>
<dbReference type="PANTHER" id="PTHR48040">
    <property type="entry name" value="PLEIOTROPIC DRUG RESISTANCE PROTEIN 1-LIKE ISOFORM X1"/>
    <property type="match status" value="1"/>
</dbReference>
<dbReference type="InterPro" id="IPR027417">
    <property type="entry name" value="P-loop_NTPase"/>
</dbReference>
<sequence length="386" mass="43885">MTQKRSFICSLEKTIAPNEDLNLTRPNSSVTEEDEELHLLWAAIERLPTFKRLRTSIFDFNHGNEGRNGKEVEGKRTNDVTKLGAVERHLFIEKLINHIQSDHLLLLQKLRDRIDRVNVKLPTVEVRYKDMSLEGECEIVQGKPLPTLWNCAVSFLSFFTKVVRSKPHETNISILKDVSGVIKPSRLTLLLGPPGSGKTTLLLALSGNLDQSLKLDARVLEAEQKVIIRQAISAEGQKRNLQTDYVLKILGLDVCADIMVGSALREEPAPETFNLFDDVILMAAGKIVYHGPRGHALQFFEDCGFKCPQRKGAADFLQQVISKKDQEQYWCRTDLPYSNVSVDQFCQMFRASYLEEKLDENSLNHMINPIWHLLLEQIRVIQSLHG</sequence>
<keyword evidence="2" id="KW-0813">Transport</keyword>
<gene>
    <name evidence="8" type="ORF">RCOM_1003400</name>
</gene>
<keyword evidence="8" id="KW-0547">Nucleotide-binding</keyword>
<dbReference type="InterPro" id="IPR003439">
    <property type="entry name" value="ABC_transporter-like_ATP-bd"/>
</dbReference>
<evidence type="ECO:0000259" key="7">
    <source>
        <dbReference type="Pfam" id="PF19055"/>
    </source>
</evidence>
<reference evidence="9" key="1">
    <citation type="journal article" date="2010" name="Nat. Biotechnol.">
        <title>Draft genome sequence of the oilseed species Ricinus communis.</title>
        <authorList>
            <person name="Chan A.P."/>
            <person name="Crabtree J."/>
            <person name="Zhao Q."/>
            <person name="Lorenzi H."/>
            <person name="Orvis J."/>
            <person name="Puiu D."/>
            <person name="Melake-Berhan A."/>
            <person name="Jones K.M."/>
            <person name="Redman J."/>
            <person name="Chen G."/>
            <person name="Cahoon E.B."/>
            <person name="Gedil M."/>
            <person name="Stanke M."/>
            <person name="Haas B.J."/>
            <person name="Wortman J.R."/>
            <person name="Fraser-Liggett C.M."/>
            <person name="Ravel J."/>
            <person name="Rabinowicz P.D."/>
        </authorList>
    </citation>
    <scope>NUCLEOTIDE SEQUENCE [LARGE SCALE GENOMIC DNA]</scope>
    <source>
        <strain evidence="9">cv. Hale</strain>
    </source>
</reference>
<dbReference type="Pfam" id="PF00005">
    <property type="entry name" value="ABC_tran"/>
    <property type="match status" value="1"/>
</dbReference>
<evidence type="ECO:0000313" key="8">
    <source>
        <dbReference type="EMBL" id="EEF43174.1"/>
    </source>
</evidence>
<accession>B9RZZ1</accession>
<dbReference type="GO" id="GO:0016020">
    <property type="term" value="C:membrane"/>
    <property type="evidence" value="ECO:0007669"/>
    <property type="project" value="UniProtKB-SubCell"/>
</dbReference>
<name>B9RZZ1_RICCO</name>
<keyword evidence="9" id="KW-1185">Reference proteome</keyword>
<dbReference type="eggNOG" id="KOG0065">
    <property type="taxonomic scope" value="Eukaryota"/>
</dbReference>
<feature type="domain" description="ABC transporter" evidence="6">
    <location>
        <begin position="175"/>
        <end position="245"/>
    </location>
</feature>
<dbReference type="GO" id="GO:0016887">
    <property type="term" value="F:ATP hydrolysis activity"/>
    <property type="evidence" value="ECO:0007669"/>
    <property type="project" value="InterPro"/>
</dbReference>
<dbReference type="EMBL" id="EQ973835">
    <property type="protein sequence ID" value="EEF43174.1"/>
    <property type="molecule type" value="Genomic_DNA"/>
</dbReference>
<dbReference type="GO" id="GO:0140359">
    <property type="term" value="F:ABC-type transporter activity"/>
    <property type="evidence" value="ECO:0007669"/>
    <property type="project" value="InterPro"/>
</dbReference>
<dbReference type="InParanoid" id="B9RZZ1"/>
<keyword evidence="5" id="KW-0472">Membrane</keyword>
<evidence type="ECO:0000259" key="6">
    <source>
        <dbReference type="Pfam" id="PF00005"/>
    </source>
</evidence>
<keyword evidence="4" id="KW-1133">Transmembrane helix</keyword>
<keyword evidence="3" id="KW-0812">Transmembrane</keyword>
<keyword evidence="8" id="KW-0067">ATP-binding</keyword>
<dbReference type="Gene3D" id="3.40.50.300">
    <property type="entry name" value="P-loop containing nucleotide triphosphate hydrolases"/>
    <property type="match status" value="1"/>
</dbReference>
<feature type="domain" description="ABC transporter family G" evidence="7">
    <location>
        <begin position="268"/>
        <end position="321"/>
    </location>
</feature>
<dbReference type="GO" id="GO:0005524">
    <property type="term" value="F:ATP binding"/>
    <property type="evidence" value="ECO:0007669"/>
    <property type="project" value="UniProtKB-KW"/>
</dbReference>
<evidence type="ECO:0000256" key="3">
    <source>
        <dbReference type="ARBA" id="ARBA00022692"/>
    </source>
</evidence>
<dbReference type="PANTHER" id="PTHR48040:SF18">
    <property type="entry name" value="PLEIOTROPIC DRUG RESISTANCE PROTEIN 3-LIKE ISOFORM X1"/>
    <property type="match status" value="1"/>
</dbReference>
<proteinExistence type="predicted"/>
<evidence type="ECO:0000256" key="4">
    <source>
        <dbReference type="ARBA" id="ARBA00022989"/>
    </source>
</evidence>
<dbReference type="Pfam" id="PF19055">
    <property type="entry name" value="ABC2_membrane_7"/>
    <property type="match status" value="1"/>
</dbReference>
<evidence type="ECO:0000256" key="2">
    <source>
        <dbReference type="ARBA" id="ARBA00022448"/>
    </source>
</evidence>
<comment type="subcellular location">
    <subcellularLocation>
        <location evidence="1">Membrane</location>
        <topology evidence="1">Multi-pass membrane protein</topology>
    </subcellularLocation>
</comment>
<evidence type="ECO:0000313" key="9">
    <source>
        <dbReference type="Proteomes" id="UP000008311"/>
    </source>
</evidence>
<evidence type="ECO:0000256" key="1">
    <source>
        <dbReference type="ARBA" id="ARBA00004141"/>
    </source>
</evidence>
<dbReference type="SUPFAM" id="SSF52540">
    <property type="entry name" value="P-loop containing nucleoside triphosphate hydrolases"/>
    <property type="match status" value="1"/>
</dbReference>
<dbReference type="Proteomes" id="UP000008311">
    <property type="component" value="Unassembled WGS sequence"/>
</dbReference>
<dbReference type="AlphaFoldDB" id="B9RZZ1"/>
<organism evidence="8 9">
    <name type="scientific">Ricinus communis</name>
    <name type="common">Castor bean</name>
    <dbReference type="NCBI Taxonomy" id="3988"/>
    <lineage>
        <taxon>Eukaryota</taxon>
        <taxon>Viridiplantae</taxon>
        <taxon>Streptophyta</taxon>
        <taxon>Embryophyta</taxon>
        <taxon>Tracheophyta</taxon>
        <taxon>Spermatophyta</taxon>
        <taxon>Magnoliopsida</taxon>
        <taxon>eudicotyledons</taxon>
        <taxon>Gunneridae</taxon>
        <taxon>Pentapetalae</taxon>
        <taxon>rosids</taxon>
        <taxon>fabids</taxon>
        <taxon>Malpighiales</taxon>
        <taxon>Euphorbiaceae</taxon>
        <taxon>Acalyphoideae</taxon>
        <taxon>Acalypheae</taxon>
        <taxon>Ricinus</taxon>
    </lineage>
</organism>
<evidence type="ECO:0000256" key="5">
    <source>
        <dbReference type="ARBA" id="ARBA00023136"/>
    </source>
</evidence>
<protein>
    <submittedName>
        <fullName evidence="8">ATP-binding cassette transporter, putative</fullName>
    </submittedName>
</protein>